<evidence type="ECO:0000259" key="3">
    <source>
        <dbReference type="PROSITE" id="PS50191"/>
    </source>
</evidence>
<dbReference type="SMART" id="SM00516">
    <property type="entry name" value="SEC14"/>
    <property type="match status" value="1"/>
</dbReference>
<keyword evidence="2" id="KW-1133">Transmembrane helix</keyword>
<feature type="domain" description="CRAL-TRIO" evidence="3">
    <location>
        <begin position="68"/>
        <end position="220"/>
    </location>
</feature>
<dbReference type="PANTHER" id="PTHR45824">
    <property type="entry name" value="GH16843P"/>
    <property type="match status" value="1"/>
</dbReference>
<dbReference type="Pfam" id="PF00650">
    <property type="entry name" value="CRAL_TRIO"/>
    <property type="match status" value="1"/>
</dbReference>
<feature type="region of interest" description="Disordered" evidence="1">
    <location>
        <begin position="232"/>
        <end position="251"/>
    </location>
</feature>
<sequence>MEAMEAMRTRFPAAPCAELERFLSARKGNRSKAERMYREHLAWRREQLPVELDDRLRCELATRKFFLIDGRARDGSAVAVFYGPRHDPKRFSTAETVRMVIYLIELALGDASGRAPADKLTLVLYAPAGTPFDLGLIRSICTVFSNNYPERLARAIAFPTGPITPMIWGAAKLFIDPVTANKVQLFEGRANPRLGDFVPFHLLPLEFVPEAMRGDREPVFLPCLEEARGADAASHPADACHEEEPPSRTRRVVEADPAVLGAVSPAQVPEAPKSSDGDGSSTEPVPSNPVPSSPLAPMSAALSPQHTSIAWALLGILLSAFVAYWAY</sequence>
<organism evidence="4">
    <name type="scientific">Rhizochromulina marina</name>
    <dbReference type="NCBI Taxonomy" id="1034831"/>
    <lineage>
        <taxon>Eukaryota</taxon>
        <taxon>Sar</taxon>
        <taxon>Stramenopiles</taxon>
        <taxon>Ochrophyta</taxon>
        <taxon>Dictyochophyceae</taxon>
        <taxon>Rhizochromulinales</taxon>
        <taxon>Rhizochromulina</taxon>
    </lineage>
</organism>
<dbReference type="EMBL" id="HBHJ01027647">
    <property type="protein sequence ID" value="CAD9707319.1"/>
    <property type="molecule type" value="Transcribed_RNA"/>
</dbReference>
<keyword evidence="2" id="KW-0812">Transmembrane</keyword>
<keyword evidence="2" id="KW-0472">Membrane</keyword>
<feature type="compositionally biased region" description="Basic and acidic residues" evidence="1">
    <location>
        <begin position="238"/>
        <end position="251"/>
    </location>
</feature>
<evidence type="ECO:0000256" key="2">
    <source>
        <dbReference type="SAM" id="Phobius"/>
    </source>
</evidence>
<reference evidence="4" key="1">
    <citation type="submission" date="2021-01" db="EMBL/GenBank/DDBJ databases">
        <authorList>
            <person name="Corre E."/>
            <person name="Pelletier E."/>
            <person name="Niang G."/>
            <person name="Scheremetjew M."/>
            <person name="Finn R."/>
            <person name="Kale V."/>
            <person name="Holt S."/>
            <person name="Cochrane G."/>
            <person name="Meng A."/>
            <person name="Brown T."/>
            <person name="Cohen L."/>
        </authorList>
    </citation>
    <scope>NUCLEOTIDE SEQUENCE</scope>
    <source>
        <strain evidence="4">CCMP1243</strain>
    </source>
</reference>
<gene>
    <name evidence="4" type="ORF">RMAR1173_LOCUS18310</name>
</gene>
<dbReference type="AlphaFoldDB" id="A0A7S2WUZ3"/>
<name>A0A7S2WUZ3_9STRA</name>
<feature type="region of interest" description="Disordered" evidence="1">
    <location>
        <begin position="263"/>
        <end position="299"/>
    </location>
</feature>
<dbReference type="InterPro" id="IPR036273">
    <property type="entry name" value="CRAL/TRIO_N_dom_sf"/>
</dbReference>
<dbReference type="CDD" id="cd00170">
    <property type="entry name" value="SEC14"/>
    <property type="match status" value="1"/>
</dbReference>
<dbReference type="PANTHER" id="PTHR45824:SF29">
    <property type="entry name" value="GH16843P"/>
    <property type="match status" value="1"/>
</dbReference>
<dbReference type="Gene3D" id="1.10.8.20">
    <property type="entry name" value="N-terminal domain of phosphatidylinositol transfer protein sec14p"/>
    <property type="match status" value="1"/>
</dbReference>
<evidence type="ECO:0000313" key="4">
    <source>
        <dbReference type="EMBL" id="CAD9707319.1"/>
    </source>
</evidence>
<dbReference type="SUPFAM" id="SSF52087">
    <property type="entry name" value="CRAL/TRIO domain"/>
    <property type="match status" value="1"/>
</dbReference>
<proteinExistence type="predicted"/>
<feature type="transmembrane region" description="Helical" evidence="2">
    <location>
        <begin position="308"/>
        <end position="326"/>
    </location>
</feature>
<dbReference type="InterPro" id="IPR036865">
    <property type="entry name" value="CRAL-TRIO_dom_sf"/>
</dbReference>
<dbReference type="SUPFAM" id="SSF46938">
    <property type="entry name" value="CRAL/TRIO N-terminal domain"/>
    <property type="match status" value="1"/>
</dbReference>
<dbReference type="InterPro" id="IPR001251">
    <property type="entry name" value="CRAL-TRIO_dom"/>
</dbReference>
<dbReference type="PROSITE" id="PS50191">
    <property type="entry name" value="CRAL_TRIO"/>
    <property type="match status" value="1"/>
</dbReference>
<protein>
    <recommendedName>
        <fullName evidence="3">CRAL-TRIO domain-containing protein</fullName>
    </recommendedName>
</protein>
<dbReference type="Gene3D" id="3.40.525.10">
    <property type="entry name" value="CRAL-TRIO lipid binding domain"/>
    <property type="match status" value="1"/>
</dbReference>
<accession>A0A7S2WUZ3</accession>
<dbReference type="GO" id="GO:0008526">
    <property type="term" value="F:phosphatidylinositol transfer activity"/>
    <property type="evidence" value="ECO:0007669"/>
    <property type="project" value="TreeGrafter"/>
</dbReference>
<dbReference type="InterPro" id="IPR052578">
    <property type="entry name" value="PI_Transfer_CRAL-TRIO"/>
</dbReference>
<evidence type="ECO:0000256" key="1">
    <source>
        <dbReference type="SAM" id="MobiDB-lite"/>
    </source>
</evidence>